<dbReference type="AlphaFoldDB" id="A0A6J6IWN1"/>
<dbReference type="NCBIfam" id="TIGR00112">
    <property type="entry name" value="proC"/>
    <property type="match status" value="1"/>
</dbReference>
<evidence type="ECO:0000259" key="4">
    <source>
        <dbReference type="Pfam" id="PF03807"/>
    </source>
</evidence>
<dbReference type="SUPFAM" id="SSF48179">
    <property type="entry name" value="6-phosphogluconate dehydrogenase C-terminal domain-like"/>
    <property type="match status" value="1"/>
</dbReference>
<dbReference type="InterPro" id="IPR029036">
    <property type="entry name" value="P5CR_dimer"/>
</dbReference>
<dbReference type="GO" id="GO:0004735">
    <property type="term" value="F:pyrroline-5-carboxylate reductase activity"/>
    <property type="evidence" value="ECO:0007669"/>
    <property type="project" value="InterPro"/>
</dbReference>
<dbReference type="PROSITE" id="PS00521">
    <property type="entry name" value="P5CR"/>
    <property type="match status" value="1"/>
</dbReference>
<dbReference type="InterPro" id="IPR036291">
    <property type="entry name" value="NAD(P)-bd_dom_sf"/>
</dbReference>
<dbReference type="Pfam" id="PF03807">
    <property type="entry name" value="F420_oxidored"/>
    <property type="match status" value="1"/>
</dbReference>
<accession>A0A6J6IWN1</accession>
<proteinExistence type="inferred from homology"/>
<dbReference type="EMBL" id="CAEZVQ010000008">
    <property type="protein sequence ID" value="CAB4628429.1"/>
    <property type="molecule type" value="Genomic_DNA"/>
</dbReference>
<protein>
    <submittedName>
        <fullName evidence="6">Unannotated protein</fullName>
    </submittedName>
</protein>
<organism evidence="6">
    <name type="scientific">freshwater metagenome</name>
    <dbReference type="NCBI Taxonomy" id="449393"/>
    <lineage>
        <taxon>unclassified sequences</taxon>
        <taxon>metagenomes</taxon>
        <taxon>ecological metagenomes</taxon>
    </lineage>
</organism>
<evidence type="ECO:0000259" key="5">
    <source>
        <dbReference type="Pfam" id="PF14748"/>
    </source>
</evidence>
<reference evidence="6" key="1">
    <citation type="submission" date="2020-05" db="EMBL/GenBank/DDBJ databases">
        <authorList>
            <person name="Chiriac C."/>
            <person name="Salcher M."/>
            <person name="Ghai R."/>
            <person name="Kavagutti S V."/>
        </authorList>
    </citation>
    <scope>NUCLEOTIDE SEQUENCE</scope>
</reference>
<keyword evidence="3" id="KW-0560">Oxidoreductase</keyword>
<dbReference type="InterPro" id="IPR028939">
    <property type="entry name" value="P5C_Rdtase_cat_N"/>
</dbReference>
<name>A0A6J6IWN1_9ZZZZ</name>
<evidence type="ECO:0000256" key="2">
    <source>
        <dbReference type="ARBA" id="ARBA00022857"/>
    </source>
</evidence>
<dbReference type="InterPro" id="IPR053790">
    <property type="entry name" value="P5CR-like_CS"/>
</dbReference>
<gene>
    <name evidence="6" type="ORF">UFOPK2086_00170</name>
</gene>
<feature type="domain" description="Pyrroline-5-carboxylate reductase dimerisation" evidence="5">
    <location>
        <begin position="158"/>
        <end position="262"/>
    </location>
</feature>
<dbReference type="InterPro" id="IPR008927">
    <property type="entry name" value="6-PGluconate_DH-like_C_sf"/>
</dbReference>
<dbReference type="GO" id="GO:0055129">
    <property type="term" value="P:L-proline biosynthetic process"/>
    <property type="evidence" value="ECO:0007669"/>
    <property type="project" value="TreeGrafter"/>
</dbReference>
<feature type="domain" description="Pyrroline-5-carboxylate reductase catalytic N-terminal" evidence="4">
    <location>
        <begin position="8"/>
        <end position="95"/>
    </location>
</feature>
<dbReference type="PANTHER" id="PTHR11645">
    <property type="entry name" value="PYRROLINE-5-CARBOXYLATE REDUCTASE"/>
    <property type="match status" value="1"/>
</dbReference>
<comment type="similarity">
    <text evidence="1">Belongs to the pyrroline-5-carboxylate reductase family.</text>
</comment>
<evidence type="ECO:0000256" key="3">
    <source>
        <dbReference type="ARBA" id="ARBA00023002"/>
    </source>
</evidence>
<dbReference type="PIRSF" id="PIRSF000193">
    <property type="entry name" value="Pyrrol-5-carb_rd"/>
    <property type="match status" value="1"/>
</dbReference>
<dbReference type="Pfam" id="PF14748">
    <property type="entry name" value="P5CR_dimer"/>
    <property type="match status" value="1"/>
</dbReference>
<dbReference type="InterPro" id="IPR000304">
    <property type="entry name" value="Pyrroline-COOH_reductase"/>
</dbReference>
<dbReference type="PANTHER" id="PTHR11645:SF0">
    <property type="entry name" value="PYRROLINE-5-CARBOXYLATE REDUCTASE 3"/>
    <property type="match status" value="1"/>
</dbReference>
<evidence type="ECO:0000256" key="1">
    <source>
        <dbReference type="ARBA" id="ARBA00005525"/>
    </source>
</evidence>
<dbReference type="Gene3D" id="1.10.3730.10">
    <property type="entry name" value="ProC C-terminal domain-like"/>
    <property type="match status" value="1"/>
</dbReference>
<dbReference type="FunFam" id="1.10.3730.10:FF:000001">
    <property type="entry name" value="Pyrroline-5-carboxylate reductase"/>
    <property type="match status" value="1"/>
</dbReference>
<sequence>MSSTTAQLVIIGGGNMGSALVGGLVASGWDATSIVVVELDADKRAALESQFGVRTSDVIVSADGALIAVKPGDVASVCSEVSSLGISRVLSIAAGVSLATLESAAGSSVAVVRAMPNTPALVREGVTAICGSSNCSEDDYVWAENVLSAVGVVVRVPESQMDAVTAVAGSGPGYIFLMAEAMLDAARAEGLPDDVANVLVRQLFRGAGVLLAESDESPATLRERVTSPNGTTAAGLAQFEAAGLRETMNKVVRAAAARSAEMGAANK</sequence>
<evidence type="ECO:0000313" key="6">
    <source>
        <dbReference type="EMBL" id="CAB4628429.1"/>
    </source>
</evidence>
<dbReference type="SUPFAM" id="SSF51735">
    <property type="entry name" value="NAD(P)-binding Rossmann-fold domains"/>
    <property type="match status" value="1"/>
</dbReference>
<dbReference type="HAMAP" id="MF_01925">
    <property type="entry name" value="P5C_reductase"/>
    <property type="match status" value="1"/>
</dbReference>
<dbReference type="Gene3D" id="3.40.50.720">
    <property type="entry name" value="NAD(P)-binding Rossmann-like Domain"/>
    <property type="match status" value="1"/>
</dbReference>
<keyword evidence="2" id="KW-0521">NADP</keyword>